<keyword evidence="12" id="KW-1185">Reference proteome</keyword>
<sequence length="2968" mass="332380">MATDLLARGGIPLDTPTLDFIVHHVFLPPRLPQEVDTDGQHLLAMVQVLRDSVSDFMAVERRSSPSVQPALDMLDQFLGTNPGPGVSKTNTAHRDMLRSVISDLKDGDVALLHLRDQNSGLLLTSRQDNILFETFELLAPNQNVMSCEGSLLREFPDRAVTVPLGKLRDAALLDVLVDAIQELEFKVAPGARRKVTKAKTVQLEQRDTLSSALTTGLLTDVLVGLGQEVHPERITKRSREQVCYDNAFLPFHRSATWLLLRVALRLVLDRRAAMHGETSWYKPLMAHHHARILDLARRASQPLIPSDKLFSMEAKLVRRIIKLDPAGDVCSGWLRGAQETIRRVKATLEGRWATELDKDNQSPPLDKLSQLSFLQDSELKLSSLLAHLSWIESRHAGQRELMEAYYMRASAAYGGIPGALSIMYMVIVELWITMDKIAGREIPLLLDYDPGFPSDAFHSLLLEREEEMRRLHAVENYLSFRRARAPNSYRSAFAGFGCDDSFAVRFYHTSVEHHRLRREIEDWGAETKAEKLEEYEKMRAKYNSLAATYNATSCEYYWNHQWQEETHSSGCQRCRLEREMENLNIDVFEWPLPDDPSHAKAAVLEISVPQLAVLWRDVTWRLVTEVFCEKEKGDRCKAGQESLYFAAERRGMGLFLQNKSHLHPASTVKPMEVAHYRTKHILDATAENVCACLEAGPQPDSGSGGRAASIWREAHLDTQKESFMNQILPSLRDALLRVRESWQNNISLCILTCLATRLLALSPSADIASALLEYLGQLRDVSITWTRLLRDKLDKSDNTLDRQRWIDRLLVAALTCGTTFSMGGAHLGAVLNDPDNLSRLVKSAVLARNHLPPSGRPADTIALQLMQRWHAVMYRARHLVAREVIDRGNPGLDRAIKHLWADYSPTPTAGWARLDQNAQSHILTRRSGGGSVTFNLITGHFFLNGYLLSKLPSSYQKHPTFRQLFGEQILDVGPSRVPGMEFSASRDQNGWILHFAMKDSRLVVHAVRQRSQGHSGAHDVGVQDGSRLDDSWEYIPREHLTNDLPNSFVNDYSHWLHLATSRVEFRPIGRRWESATESWCLARENHKHILRKGSRAVMDPSSPTAQLSHLILGAIETPGNINVILDCDDNSLALELPRLSLSFQAQQGKNTVQSKNYSGMQIDETQGIGSLVGLVDKLVLKPEHGPGFKTVLVPRGQVSSHLAEASSHVKVSIHRGDHKRVRHDAFLVNDKLGCLADTGSLQSKLYLCWLHALTSHCLPDPLTSRTGTEEALRVLQGAAVRSYPTLDDDSLALLGQIARLSPLRTYYPLHLQEMEQTAWSNALPPLSQHDDFWPLATCIFDDYKKSGKLFQPESWNAKADNTSASMDVLSEKRPSNLAQRARIRNAIFRVSEFGAEGHTTAEDTWYHPRDRAAAGGQGSEPRVSQLVRCMDTGAERLIWKPCSDMSSRIEAVNGSKFTGNPVVTIGFHLDNLRVPTKALGGLWCGLHRALVAETNKYRKMLFLSSLLYAEGSDPQVVQALMALGSISVFAQADMLPPPDAAFDLDIKHATLRGKLFKVTNDGKKDHEECPEYRWTKHRYESVREFESRRKQGWVSNSYTAVKEFVDELETKVRRSWTVYAPTSSSYRSYLHIDRIMLKVWDLVETARRSEAFCDYLSLLSRKLSEVGIWKSREPVLVSVRSSDRPYSIPGLVSAASLFSRPAPYSDRPLPDTFPTMRTEIREPEKEHARLSALVDELKGVENLQGHQVSYIAKLRHSIASPAAPQPDTIVPEGAPLEKLQKAQERYDSIRRSVEIALTGTSIAHQVCNDAGIYPRISPIFLLQRLTRVVWTQLSQPWRRCLVDLSLSLVHLQRAERLHGHYSGLPERRGDLQRELSNPGDHENPEWDPLEYPESLLLEIEQGIMIRAVQNKIAAAMRSPPGMKNAVMQLNMGEGKSSVIVPIVAAALADGERLVRIVVAKPQSNQMTHMLIGKLGGLLNRRVFYLPLSRSIQLSLDGVTVVREIVERCRTEGGVLLVQPEHLLSFKLMGIDKSWAARDEKTNDGGALGESITGLYQHFESVSRDIVDESDENFSVKFELIYTMGAQEAVEMSPDRWTLIQQLLDMTEAVVRRLMAAENAHTRVVEGLVFEDHGAGRVPVIRILGESAGQHLIAELAATVCRCGLRGFPVHHQTESMRQAVRNYISVDQAAPNDITLVEEAGTGLFSSPTAKNVLLLLRGLLAKGVILFALSQKRFRVNYGLAPGRRPQTMLAVPYRAKDMPSPRSEFSHPDVVIVLTCLSYYYSGLSDEQLYTCLELLNDSDQAEQEYGRWASKSPDLPPSFQHFSSINIEDKPQCESIVFPALRYARPAVDFYLAYVVFLKEMKQFPLKLSSSGWDLAKPKKHPMTGFSGTNDSKGVLPLSVAALDLQPHTNAAVLSTILRDENTVLEVGTEKGSRLSALSEEMLLGSLALSEPSMRVILDVGAQIIESSNLQMAKRLLLASVPARSADAVIFFNDQDELSDTLVQACMRMRKLGRGQSVSFVVSPEMQKRIRAVRSVARERPLGVADVIAWAISETWDQTVRSVPLWAVQGIRHIRQETIWERVEERGVFSSSDAQEYLEPEAMCLEQRYRPRSAPTAGETEIAALMANLDLGFRADPDKTAKQCAQKSAIREKLAAFTHATRTSTASSTLQEEQERELAPEIEEERHVARPPPRTALPHKLDWRLVQFVRTGRAEMAGAAFSQAFLVMLTTSAASLFPPGLAAFPGHLLVTEDFARTVEETGPLYRSDSYQRGVQWVLARSARTRDEETSPGPAGMVLVSQWEASRLKGVIEKLQQKLESKAAASEAVLPVTLHAYLARPSLTFSSMEHLKTYTIPAVAADWEAPQDLVMQLNLFAGQLYLRSYDEYKRMCRYLGLVYTKNEDQDTAVSPDGFVGKKKYPECEFESSPVAFLAKVYEIRGDCVGGIEKTHMGKILAGEILTEKDF</sequence>
<feature type="domain" description="DUF3638" evidence="8">
    <location>
        <begin position="1885"/>
        <end position="2112"/>
    </location>
</feature>
<evidence type="ECO:0000256" key="6">
    <source>
        <dbReference type="ARBA" id="ARBA00022807"/>
    </source>
</evidence>
<dbReference type="PANTHER" id="PTHR13367:SF34">
    <property type="match status" value="1"/>
</dbReference>
<dbReference type="EC" id="3.4.19.12" evidence="2"/>
<evidence type="ECO:0000256" key="3">
    <source>
        <dbReference type="ARBA" id="ARBA00022670"/>
    </source>
</evidence>
<dbReference type="EMBL" id="JAULSN010000004">
    <property type="protein sequence ID" value="KAK3374532.1"/>
    <property type="molecule type" value="Genomic_DNA"/>
</dbReference>
<reference evidence="11" key="2">
    <citation type="submission" date="2023-06" db="EMBL/GenBank/DDBJ databases">
        <authorList>
            <consortium name="Lawrence Berkeley National Laboratory"/>
            <person name="Haridas S."/>
            <person name="Hensen N."/>
            <person name="Bonometti L."/>
            <person name="Westerberg I."/>
            <person name="Brannstrom I.O."/>
            <person name="Guillou S."/>
            <person name="Cros-Aarteil S."/>
            <person name="Calhoun S."/>
            <person name="Kuo A."/>
            <person name="Mondo S."/>
            <person name="Pangilinan J."/>
            <person name="Riley R."/>
            <person name="Labutti K."/>
            <person name="Andreopoulos B."/>
            <person name="Lipzen A."/>
            <person name="Chen C."/>
            <person name="Yanf M."/>
            <person name="Daum C."/>
            <person name="Ng V."/>
            <person name="Clum A."/>
            <person name="Steindorff A."/>
            <person name="Ohm R."/>
            <person name="Martin F."/>
            <person name="Silar P."/>
            <person name="Natvig D."/>
            <person name="Lalanne C."/>
            <person name="Gautier V."/>
            <person name="Ament-Velasquez S.L."/>
            <person name="Kruys A."/>
            <person name="Hutchinson M.I."/>
            <person name="Powell A.J."/>
            <person name="Barry K."/>
            <person name="Miller A.N."/>
            <person name="Grigoriev I.V."/>
            <person name="Debuchy R."/>
            <person name="Gladieux P."/>
            <person name="Thoren M.H."/>
            <person name="Johannesson H."/>
        </authorList>
    </citation>
    <scope>NUCLEOTIDE SEQUENCE</scope>
    <source>
        <strain evidence="11">CBS 958.72</strain>
    </source>
</reference>
<evidence type="ECO:0000259" key="10">
    <source>
        <dbReference type="Pfam" id="PF20255"/>
    </source>
</evidence>
<feature type="compositionally biased region" description="Basic and acidic residues" evidence="7">
    <location>
        <begin position="2679"/>
        <end position="2691"/>
    </location>
</feature>
<comment type="caution">
    <text evidence="11">The sequence shown here is derived from an EMBL/GenBank/DDBJ whole genome shotgun (WGS) entry which is preliminary data.</text>
</comment>
<proteinExistence type="predicted"/>
<dbReference type="InterPro" id="IPR051346">
    <property type="entry name" value="OTU_Deubiquitinase"/>
</dbReference>
<evidence type="ECO:0000256" key="4">
    <source>
        <dbReference type="ARBA" id="ARBA00022786"/>
    </source>
</evidence>
<dbReference type="PANTHER" id="PTHR13367">
    <property type="entry name" value="UBIQUITIN THIOESTERASE"/>
    <property type="match status" value="1"/>
</dbReference>
<dbReference type="Pfam" id="PF12359">
    <property type="entry name" value="DUF3645"/>
    <property type="match status" value="1"/>
</dbReference>
<evidence type="ECO:0000259" key="9">
    <source>
        <dbReference type="Pfam" id="PF12359"/>
    </source>
</evidence>
<feature type="domain" description="DUF3645" evidence="9">
    <location>
        <begin position="2245"/>
        <end position="2277"/>
    </location>
</feature>
<dbReference type="GO" id="GO:0004843">
    <property type="term" value="F:cysteine-type deubiquitinase activity"/>
    <property type="evidence" value="ECO:0007669"/>
    <property type="project" value="UniProtKB-EC"/>
</dbReference>
<gene>
    <name evidence="11" type="ORF">B0T24DRAFT_577590</name>
</gene>
<accession>A0AAE0N8A8</accession>
<evidence type="ECO:0000259" key="8">
    <source>
        <dbReference type="Pfam" id="PF12340"/>
    </source>
</evidence>
<evidence type="ECO:0000313" key="12">
    <source>
        <dbReference type="Proteomes" id="UP001287356"/>
    </source>
</evidence>
<keyword evidence="3" id="KW-0645">Protease</keyword>
<comment type="catalytic activity">
    <reaction evidence="1">
        <text>Thiol-dependent hydrolysis of ester, thioester, amide, peptide and isopeptide bonds formed by the C-terminal Gly of ubiquitin (a 76-residue protein attached to proteins as an intracellular targeting signal).</text>
        <dbReference type="EC" id="3.4.19.12"/>
    </reaction>
</comment>
<evidence type="ECO:0000256" key="7">
    <source>
        <dbReference type="SAM" id="MobiDB-lite"/>
    </source>
</evidence>
<dbReference type="Pfam" id="PF20255">
    <property type="entry name" value="DUF6606"/>
    <property type="match status" value="1"/>
</dbReference>
<feature type="domain" description="DUF6606" evidence="10">
    <location>
        <begin position="21"/>
        <end position="294"/>
    </location>
</feature>
<organism evidence="11 12">
    <name type="scientific">Lasiosphaeria ovina</name>
    <dbReference type="NCBI Taxonomy" id="92902"/>
    <lineage>
        <taxon>Eukaryota</taxon>
        <taxon>Fungi</taxon>
        <taxon>Dikarya</taxon>
        <taxon>Ascomycota</taxon>
        <taxon>Pezizomycotina</taxon>
        <taxon>Sordariomycetes</taxon>
        <taxon>Sordariomycetidae</taxon>
        <taxon>Sordariales</taxon>
        <taxon>Lasiosphaeriaceae</taxon>
        <taxon>Lasiosphaeria</taxon>
    </lineage>
</organism>
<evidence type="ECO:0000313" key="11">
    <source>
        <dbReference type="EMBL" id="KAK3374532.1"/>
    </source>
</evidence>
<protein>
    <recommendedName>
        <fullName evidence="2">ubiquitinyl hydrolase 1</fullName>
        <ecNumber evidence="2">3.4.19.12</ecNumber>
    </recommendedName>
</protein>
<evidence type="ECO:0000256" key="2">
    <source>
        <dbReference type="ARBA" id="ARBA00012759"/>
    </source>
</evidence>
<feature type="region of interest" description="Disordered" evidence="7">
    <location>
        <begin position="2663"/>
        <end position="2698"/>
    </location>
</feature>
<keyword evidence="6" id="KW-0788">Thiol protease</keyword>
<evidence type="ECO:0000256" key="1">
    <source>
        <dbReference type="ARBA" id="ARBA00000707"/>
    </source>
</evidence>
<dbReference type="InterPro" id="IPR046541">
    <property type="entry name" value="DUF6606"/>
</dbReference>
<keyword evidence="5" id="KW-0378">Hydrolase</keyword>
<feature type="compositionally biased region" description="Low complexity" evidence="7">
    <location>
        <begin position="2663"/>
        <end position="2672"/>
    </location>
</feature>
<keyword evidence="4" id="KW-0833">Ubl conjugation pathway</keyword>
<dbReference type="InterPro" id="IPR022105">
    <property type="entry name" value="DUF3645"/>
</dbReference>
<feature type="compositionally biased region" description="Basic and acidic residues" evidence="7">
    <location>
        <begin position="1865"/>
        <end position="1884"/>
    </location>
</feature>
<reference evidence="11" key="1">
    <citation type="journal article" date="2023" name="Mol. Phylogenet. Evol.">
        <title>Genome-scale phylogeny and comparative genomics of the fungal order Sordariales.</title>
        <authorList>
            <person name="Hensen N."/>
            <person name="Bonometti L."/>
            <person name="Westerberg I."/>
            <person name="Brannstrom I.O."/>
            <person name="Guillou S."/>
            <person name="Cros-Aarteil S."/>
            <person name="Calhoun S."/>
            <person name="Haridas S."/>
            <person name="Kuo A."/>
            <person name="Mondo S."/>
            <person name="Pangilinan J."/>
            <person name="Riley R."/>
            <person name="LaButti K."/>
            <person name="Andreopoulos B."/>
            <person name="Lipzen A."/>
            <person name="Chen C."/>
            <person name="Yan M."/>
            <person name="Daum C."/>
            <person name="Ng V."/>
            <person name="Clum A."/>
            <person name="Steindorff A."/>
            <person name="Ohm R.A."/>
            <person name="Martin F."/>
            <person name="Silar P."/>
            <person name="Natvig D.O."/>
            <person name="Lalanne C."/>
            <person name="Gautier V."/>
            <person name="Ament-Velasquez S.L."/>
            <person name="Kruys A."/>
            <person name="Hutchinson M.I."/>
            <person name="Powell A.J."/>
            <person name="Barry K."/>
            <person name="Miller A.N."/>
            <person name="Grigoriev I.V."/>
            <person name="Debuchy R."/>
            <person name="Gladieux P."/>
            <person name="Hiltunen Thoren M."/>
            <person name="Johannesson H."/>
        </authorList>
    </citation>
    <scope>NUCLEOTIDE SEQUENCE</scope>
    <source>
        <strain evidence="11">CBS 958.72</strain>
    </source>
</reference>
<name>A0AAE0N8A8_9PEZI</name>
<feature type="region of interest" description="Disordered" evidence="7">
    <location>
        <begin position="1862"/>
        <end position="1885"/>
    </location>
</feature>
<evidence type="ECO:0000256" key="5">
    <source>
        <dbReference type="ARBA" id="ARBA00022801"/>
    </source>
</evidence>
<dbReference type="GO" id="GO:0006508">
    <property type="term" value="P:proteolysis"/>
    <property type="evidence" value="ECO:0007669"/>
    <property type="project" value="UniProtKB-KW"/>
</dbReference>
<dbReference type="Proteomes" id="UP001287356">
    <property type="component" value="Unassembled WGS sequence"/>
</dbReference>
<dbReference type="InterPro" id="IPR022099">
    <property type="entry name" value="DUF3638"/>
</dbReference>
<dbReference type="Pfam" id="PF12340">
    <property type="entry name" value="DUF3638"/>
    <property type="match status" value="1"/>
</dbReference>